<dbReference type="RefSeq" id="WP_074793236.1">
    <property type="nucleotide sequence ID" value="NZ_FOAD01000003.1"/>
</dbReference>
<protein>
    <submittedName>
        <fullName evidence="1">Uncharacterized protein</fullName>
    </submittedName>
</protein>
<dbReference type="AlphaFoldDB" id="A0A1H7N7S7"/>
<evidence type="ECO:0000313" key="2">
    <source>
        <dbReference type="Proteomes" id="UP000183894"/>
    </source>
</evidence>
<evidence type="ECO:0000313" key="1">
    <source>
        <dbReference type="EMBL" id="SEL19018.1"/>
    </source>
</evidence>
<accession>A0A1H7N7S7</accession>
<organism evidence="1 2">
    <name type="scientific">Haloferax larsenii</name>
    <dbReference type="NCBI Taxonomy" id="302484"/>
    <lineage>
        <taxon>Archaea</taxon>
        <taxon>Methanobacteriati</taxon>
        <taxon>Methanobacteriota</taxon>
        <taxon>Stenosarchaea group</taxon>
        <taxon>Halobacteria</taxon>
        <taxon>Halobacteriales</taxon>
        <taxon>Haloferacaceae</taxon>
        <taxon>Haloferax</taxon>
    </lineage>
</organism>
<dbReference type="EMBL" id="FOAD01000003">
    <property type="protein sequence ID" value="SEL19018.1"/>
    <property type="molecule type" value="Genomic_DNA"/>
</dbReference>
<reference evidence="1 2" key="1">
    <citation type="submission" date="2016-10" db="EMBL/GenBank/DDBJ databases">
        <authorList>
            <person name="de Groot N.N."/>
        </authorList>
    </citation>
    <scope>NUCLEOTIDE SEQUENCE [LARGE SCALE GENOMIC DNA]</scope>
    <source>
        <strain evidence="1 2">CDM_5</strain>
    </source>
</reference>
<sequence>MAAETQQTTLPTGVTKIPEGACVNYDNCGNFPPGHPNTNNQMCDDCLDAARARGRGHDL</sequence>
<proteinExistence type="predicted"/>
<gene>
    <name evidence="1" type="ORF">SAMN04488691_103204</name>
</gene>
<name>A0A1H7N7S7_HALLR</name>
<dbReference type="Proteomes" id="UP000183894">
    <property type="component" value="Unassembled WGS sequence"/>
</dbReference>
<dbReference type="OrthoDB" id="376535at2157"/>